<evidence type="ECO:0000256" key="8">
    <source>
        <dbReference type="ARBA" id="ARBA00022927"/>
    </source>
</evidence>
<feature type="coiled-coil region" evidence="11">
    <location>
        <begin position="19"/>
        <end position="46"/>
    </location>
</feature>
<evidence type="ECO:0000256" key="5">
    <source>
        <dbReference type="ARBA" id="ARBA00022475"/>
    </source>
</evidence>
<dbReference type="NCBIfam" id="TIGR02473">
    <property type="entry name" value="flagell_FliJ"/>
    <property type="match status" value="1"/>
</dbReference>
<gene>
    <name evidence="12" type="primary">fliJ</name>
</gene>
<dbReference type="GO" id="GO:0044781">
    <property type="term" value="P:bacterial-type flagellum organization"/>
    <property type="evidence" value="ECO:0007669"/>
    <property type="project" value="UniProtKB-KW"/>
</dbReference>
<dbReference type="GO" id="GO:0006935">
    <property type="term" value="P:chemotaxis"/>
    <property type="evidence" value="ECO:0007669"/>
    <property type="project" value="UniProtKB-KW"/>
</dbReference>
<evidence type="ECO:0000256" key="9">
    <source>
        <dbReference type="ARBA" id="ARBA00023136"/>
    </source>
</evidence>
<comment type="subcellular location">
    <subcellularLocation>
        <location evidence="1">Cell membrane</location>
        <topology evidence="1">Peripheral membrane protein</topology>
        <orientation evidence="1">Cytoplasmic side</orientation>
    </subcellularLocation>
</comment>
<evidence type="ECO:0000256" key="4">
    <source>
        <dbReference type="ARBA" id="ARBA00022448"/>
    </source>
</evidence>
<reference evidence="12" key="1">
    <citation type="journal article" date="2014" name="Appl. Environ. Microbiol.">
        <title>Detection and genomic characterization of motility in Lactobacillus curvatus: confirmation of motility in a species outside the Lactobacillus salivarius clade.</title>
        <authorList>
            <person name="Cousin F.J."/>
            <person name="Lynch S.M."/>
            <person name="Harris H.M."/>
            <person name="McCann A."/>
            <person name="Lynch D.B."/>
            <person name="Neville B.A."/>
            <person name="Irisawa T."/>
            <person name="Okada S."/>
            <person name="Endo A."/>
            <person name="O'Toole P.W."/>
        </authorList>
    </citation>
    <scope>NUCLEOTIDE SEQUENCE</scope>
    <source>
        <strain evidence="12">DSM 21051</strain>
    </source>
</reference>
<dbReference type="Gene3D" id="1.10.287.1700">
    <property type="match status" value="1"/>
</dbReference>
<keyword evidence="9" id="KW-0472">Membrane</keyword>
<keyword evidence="12" id="KW-0966">Cell projection</keyword>
<proteinExistence type="inferred from homology"/>
<evidence type="ECO:0000256" key="6">
    <source>
        <dbReference type="ARBA" id="ARBA00022500"/>
    </source>
</evidence>
<evidence type="ECO:0000256" key="2">
    <source>
        <dbReference type="ARBA" id="ARBA00010004"/>
    </source>
</evidence>
<accession>A0A0A7REW9</accession>
<dbReference type="GO" id="GO:0015031">
    <property type="term" value="P:protein transport"/>
    <property type="evidence" value="ECO:0007669"/>
    <property type="project" value="UniProtKB-KW"/>
</dbReference>
<dbReference type="InterPro" id="IPR012823">
    <property type="entry name" value="Flagell_FliJ"/>
</dbReference>
<keyword evidence="4" id="KW-0813">Transport</keyword>
<evidence type="ECO:0000256" key="7">
    <source>
        <dbReference type="ARBA" id="ARBA00022795"/>
    </source>
</evidence>
<evidence type="ECO:0000256" key="3">
    <source>
        <dbReference type="ARBA" id="ARBA00020392"/>
    </source>
</evidence>
<dbReference type="InterPro" id="IPR053716">
    <property type="entry name" value="Flag_assembly_chemotaxis_eff"/>
</dbReference>
<dbReference type="GO" id="GO:0005886">
    <property type="term" value="C:plasma membrane"/>
    <property type="evidence" value="ECO:0007669"/>
    <property type="project" value="UniProtKB-SubCell"/>
</dbReference>
<dbReference type="AlphaFoldDB" id="A0A0A7REW9"/>
<evidence type="ECO:0000256" key="10">
    <source>
        <dbReference type="ARBA" id="ARBA00023225"/>
    </source>
</evidence>
<keyword evidence="12" id="KW-0969">Cilium</keyword>
<evidence type="ECO:0000256" key="11">
    <source>
        <dbReference type="SAM" id="Coils"/>
    </source>
</evidence>
<dbReference type="EMBL" id="KM886860">
    <property type="protein sequence ID" value="AJA33767.1"/>
    <property type="molecule type" value="Genomic_DNA"/>
</dbReference>
<evidence type="ECO:0000256" key="1">
    <source>
        <dbReference type="ARBA" id="ARBA00004413"/>
    </source>
</evidence>
<dbReference type="GO" id="GO:0071973">
    <property type="term" value="P:bacterial-type flagellum-dependent cell motility"/>
    <property type="evidence" value="ECO:0007669"/>
    <property type="project" value="InterPro"/>
</dbReference>
<evidence type="ECO:0000313" key="12">
    <source>
        <dbReference type="EMBL" id="AJA33767.1"/>
    </source>
</evidence>
<keyword evidence="10" id="KW-1006">Bacterial flagellum protein export</keyword>
<keyword evidence="7" id="KW-1005">Bacterial flagellum biogenesis</keyword>
<keyword evidence="12" id="KW-0282">Flagellum</keyword>
<organism evidence="12">
    <name type="scientific">Liquorilactobacillus aquaticus</name>
    <dbReference type="NCBI Taxonomy" id="392566"/>
    <lineage>
        <taxon>Bacteria</taxon>
        <taxon>Bacillati</taxon>
        <taxon>Bacillota</taxon>
        <taxon>Bacilli</taxon>
        <taxon>Lactobacillales</taxon>
        <taxon>Lactobacillaceae</taxon>
        <taxon>Liquorilactobacillus</taxon>
    </lineage>
</organism>
<dbReference type="GO" id="GO:0009288">
    <property type="term" value="C:bacterial-type flagellum"/>
    <property type="evidence" value="ECO:0007669"/>
    <property type="project" value="InterPro"/>
</dbReference>
<comment type="similarity">
    <text evidence="2">Belongs to the FliJ family.</text>
</comment>
<protein>
    <recommendedName>
        <fullName evidence="3">Flagellar FliJ protein</fullName>
    </recommendedName>
</protein>
<name>A0A0A7REW9_9LACO</name>
<keyword evidence="11" id="KW-0175">Coiled coil</keyword>
<keyword evidence="8" id="KW-0653">Protein transport</keyword>
<keyword evidence="6" id="KW-0145">Chemotaxis</keyword>
<sequence length="140" mass="16888">MKRFEFSLGNILEYRKQNEQRIKRNYTALRQELSSKENEAERLSIEKFNLMDVGELTVGRMQVQQRYLIELDRRIGEIKTESLELQNKVEMALQEVVQAQKERKVLEKLEEKQHLVYLQEIKHEEQKQLDEMGNRSKFAF</sequence>
<feature type="coiled-coil region" evidence="11">
    <location>
        <begin position="82"/>
        <end position="109"/>
    </location>
</feature>
<dbReference type="Pfam" id="PF02050">
    <property type="entry name" value="FliJ"/>
    <property type="match status" value="1"/>
</dbReference>
<keyword evidence="5" id="KW-1003">Cell membrane</keyword>